<dbReference type="Pfam" id="PF01243">
    <property type="entry name" value="PNPOx_N"/>
    <property type="match status" value="1"/>
</dbReference>
<dbReference type="InterPro" id="IPR029068">
    <property type="entry name" value="Glyas_Bleomycin-R_OHBP_Dase"/>
</dbReference>
<keyword evidence="5" id="KW-1185">Reference proteome</keyword>
<gene>
    <name evidence="4" type="ORF">J4573_27610</name>
</gene>
<dbReference type="SUPFAM" id="SSF50475">
    <property type="entry name" value="FMN-binding split barrel"/>
    <property type="match status" value="1"/>
</dbReference>
<dbReference type="EMBL" id="JAGEOJ010000011">
    <property type="protein sequence ID" value="MBO2450892.1"/>
    <property type="molecule type" value="Genomic_DNA"/>
</dbReference>
<dbReference type="SUPFAM" id="SSF54593">
    <property type="entry name" value="Glyoxalase/Bleomycin resistance protein/Dihydroxybiphenyl dioxygenase"/>
    <property type="match status" value="1"/>
</dbReference>
<dbReference type="CDD" id="cd08353">
    <property type="entry name" value="VOC_like"/>
    <property type="match status" value="1"/>
</dbReference>
<dbReference type="InterPro" id="IPR037523">
    <property type="entry name" value="VOC_core"/>
</dbReference>
<dbReference type="InterPro" id="IPR012349">
    <property type="entry name" value="Split_barrel_FMN-bd"/>
</dbReference>
<accession>A0A939T906</accession>
<protein>
    <submittedName>
        <fullName evidence="4">TIGR03618 family F420-dependent PPOX class oxidoreductase</fullName>
    </submittedName>
</protein>
<keyword evidence="1" id="KW-0479">Metal-binding</keyword>
<dbReference type="Gene3D" id="2.30.110.10">
    <property type="entry name" value="Electron Transport, Fmn-binding Protein, Chain A"/>
    <property type="match status" value="1"/>
</dbReference>
<dbReference type="GO" id="GO:0004493">
    <property type="term" value="F:methylmalonyl-CoA epimerase activity"/>
    <property type="evidence" value="ECO:0007669"/>
    <property type="project" value="TreeGrafter"/>
</dbReference>
<evidence type="ECO:0000313" key="4">
    <source>
        <dbReference type="EMBL" id="MBO2450892.1"/>
    </source>
</evidence>
<dbReference type="PANTHER" id="PTHR43048:SF5">
    <property type="entry name" value="BLR5325 PROTEIN"/>
    <property type="match status" value="1"/>
</dbReference>
<evidence type="ECO:0000259" key="3">
    <source>
        <dbReference type="PROSITE" id="PS51819"/>
    </source>
</evidence>
<dbReference type="AlphaFoldDB" id="A0A939T906"/>
<feature type="region of interest" description="Disordered" evidence="2">
    <location>
        <begin position="118"/>
        <end position="152"/>
    </location>
</feature>
<dbReference type="PANTHER" id="PTHR43048">
    <property type="entry name" value="METHYLMALONYL-COA EPIMERASE"/>
    <property type="match status" value="1"/>
</dbReference>
<dbReference type="InterPro" id="IPR011576">
    <property type="entry name" value="Pyridox_Oxase_N"/>
</dbReference>
<feature type="compositionally biased region" description="Low complexity" evidence="2">
    <location>
        <begin position="135"/>
        <end position="152"/>
    </location>
</feature>
<dbReference type="InterPro" id="IPR051785">
    <property type="entry name" value="MMCE/EMCE_epimerase"/>
</dbReference>
<dbReference type="Gene3D" id="3.10.180.10">
    <property type="entry name" value="2,3-Dihydroxybiphenyl 1,2-Dioxygenase, domain 1"/>
    <property type="match status" value="1"/>
</dbReference>
<dbReference type="InterPro" id="IPR004360">
    <property type="entry name" value="Glyas_Fos-R_dOase_dom"/>
</dbReference>
<evidence type="ECO:0000256" key="2">
    <source>
        <dbReference type="SAM" id="MobiDB-lite"/>
    </source>
</evidence>
<comment type="caution">
    <text evidence="4">The sequence shown here is derived from an EMBL/GenBank/DDBJ whole genome shotgun (WGS) entry which is preliminary data.</text>
</comment>
<dbReference type="RefSeq" id="WP_208258766.1">
    <property type="nucleotide sequence ID" value="NZ_JAGEOJ010000011.1"/>
</dbReference>
<dbReference type="PROSITE" id="PS51819">
    <property type="entry name" value="VOC"/>
    <property type="match status" value="1"/>
</dbReference>
<evidence type="ECO:0000313" key="5">
    <source>
        <dbReference type="Proteomes" id="UP000669179"/>
    </source>
</evidence>
<dbReference type="NCBIfam" id="TIGR03618">
    <property type="entry name" value="Rv1155_F420"/>
    <property type="match status" value="1"/>
</dbReference>
<dbReference type="GO" id="GO:0046872">
    <property type="term" value="F:metal ion binding"/>
    <property type="evidence" value="ECO:0007669"/>
    <property type="project" value="UniProtKB-KW"/>
</dbReference>
<feature type="domain" description="VOC" evidence="3">
    <location>
        <begin position="158"/>
        <end position="297"/>
    </location>
</feature>
<dbReference type="Pfam" id="PF00903">
    <property type="entry name" value="Glyoxalase"/>
    <property type="match status" value="1"/>
</dbReference>
<evidence type="ECO:0000256" key="1">
    <source>
        <dbReference type="ARBA" id="ARBA00022723"/>
    </source>
</evidence>
<name>A0A939T906_9ACTN</name>
<dbReference type="InterPro" id="IPR019920">
    <property type="entry name" value="F420-binding_dom_put"/>
</dbReference>
<sequence>MLDTELRRVLDGPAIAHLATVLPDGAPHSTPVYVGTHGDHIVLFTGPHTRKARNLRRDPRLALSIAPADNPFAPVAVRGRVVDWITGPEAWTVVDRLVAKYTDIPYPRDGERWVAVIAPNDGPAPRASDPPHVDQASSSQAPAPASGSAAAHGSRIRRFDHVGVTVADLEATTEFFVRLGLQAQGAPMAVEGEFLDTVIGIPDSRTRIVMLAAPDGGTTLELSSFERPDHQPGAPDAMANELGLRNVAFEVDDLDATLDRLAADGYGLVGGVGQYEQSWRMAYVRGPEGIIVSLAQRVH</sequence>
<reference evidence="4" key="1">
    <citation type="submission" date="2021-03" db="EMBL/GenBank/DDBJ databases">
        <authorList>
            <person name="Kanchanasin P."/>
            <person name="Saeng-In P."/>
            <person name="Phongsopitanun W."/>
            <person name="Yuki M."/>
            <person name="Kudo T."/>
            <person name="Ohkuma M."/>
            <person name="Tanasupawat S."/>
        </authorList>
    </citation>
    <scope>NUCLEOTIDE SEQUENCE</scope>
    <source>
        <strain evidence="4">GKU 128</strain>
    </source>
</reference>
<dbReference type="Proteomes" id="UP000669179">
    <property type="component" value="Unassembled WGS sequence"/>
</dbReference>
<dbReference type="GO" id="GO:0046491">
    <property type="term" value="P:L-methylmalonyl-CoA metabolic process"/>
    <property type="evidence" value="ECO:0007669"/>
    <property type="project" value="TreeGrafter"/>
</dbReference>
<proteinExistence type="predicted"/>
<organism evidence="4 5">
    <name type="scientific">Actinomadura barringtoniae</name>
    <dbReference type="NCBI Taxonomy" id="1427535"/>
    <lineage>
        <taxon>Bacteria</taxon>
        <taxon>Bacillati</taxon>
        <taxon>Actinomycetota</taxon>
        <taxon>Actinomycetes</taxon>
        <taxon>Streptosporangiales</taxon>
        <taxon>Thermomonosporaceae</taxon>
        <taxon>Actinomadura</taxon>
    </lineage>
</organism>